<evidence type="ECO:0000256" key="6">
    <source>
        <dbReference type="ARBA" id="ARBA00023136"/>
    </source>
</evidence>
<comment type="caution">
    <text evidence="9">The sequence shown here is derived from an EMBL/GenBank/DDBJ whole genome shotgun (WGS) entry which is preliminary data.</text>
</comment>
<feature type="domain" description="Phosphatidic acid phosphatase type 2/haloperoxidase" evidence="8">
    <location>
        <begin position="57"/>
        <end position="170"/>
    </location>
</feature>
<dbReference type="InterPro" id="IPR036938">
    <property type="entry name" value="PAP2/HPO_sf"/>
</dbReference>
<evidence type="ECO:0000256" key="2">
    <source>
        <dbReference type="ARBA" id="ARBA00022475"/>
    </source>
</evidence>
<dbReference type="Gene3D" id="1.20.144.10">
    <property type="entry name" value="Phosphatidic acid phosphatase type 2/haloperoxidase"/>
    <property type="match status" value="1"/>
</dbReference>
<feature type="transmembrane region" description="Helical" evidence="7">
    <location>
        <begin position="30"/>
        <end position="54"/>
    </location>
</feature>
<keyword evidence="6 7" id="KW-0472">Membrane</keyword>
<dbReference type="Pfam" id="PF01569">
    <property type="entry name" value="PAP2"/>
    <property type="match status" value="1"/>
</dbReference>
<dbReference type="RefSeq" id="WP_042680043.1">
    <property type="nucleotide sequence ID" value="NZ_CABKTM010000016.1"/>
</dbReference>
<proteinExistence type="predicted"/>
<accession>A0A9X2S4G4</accession>
<evidence type="ECO:0000313" key="9">
    <source>
        <dbReference type="EMBL" id="MCR2043244.1"/>
    </source>
</evidence>
<evidence type="ECO:0000256" key="7">
    <source>
        <dbReference type="SAM" id="Phobius"/>
    </source>
</evidence>
<feature type="transmembrane region" description="Helical" evidence="7">
    <location>
        <begin position="60"/>
        <end position="79"/>
    </location>
</feature>
<evidence type="ECO:0000256" key="5">
    <source>
        <dbReference type="ARBA" id="ARBA00022989"/>
    </source>
</evidence>
<evidence type="ECO:0000256" key="3">
    <source>
        <dbReference type="ARBA" id="ARBA00022692"/>
    </source>
</evidence>
<gene>
    <name evidence="9" type="ORF">NSA23_03835</name>
</gene>
<dbReference type="PANTHER" id="PTHR14969:SF62">
    <property type="entry name" value="DECAPRENYLPHOSPHORYL-5-PHOSPHORIBOSE PHOSPHATASE RV3807C-RELATED"/>
    <property type="match status" value="1"/>
</dbReference>
<dbReference type="PANTHER" id="PTHR14969">
    <property type="entry name" value="SPHINGOSINE-1-PHOSPHATE PHOSPHOHYDROLASE"/>
    <property type="match status" value="1"/>
</dbReference>
<evidence type="ECO:0000256" key="1">
    <source>
        <dbReference type="ARBA" id="ARBA00004651"/>
    </source>
</evidence>
<keyword evidence="10" id="KW-1185">Reference proteome</keyword>
<dbReference type="GO" id="GO:0016787">
    <property type="term" value="F:hydrolase activity"/>
    <property type="evidence" value="ECO:0007669"/>
    <property type="project" value="UniProtKB-KW"/>
</dbReference>
<protein>
    <submittedName>
        <fullName evidence="9">Phosphatase PAP2 family protein</fullName>
    </submittedName>
</protein>
<dbReference type="InterPro" id="IPR000326">
    <property type="entry name" value="PAP2/HPO"/>
</dbReference>
<dbReference type="OrthoDB" id="9789113at2"/>
<dbReference type="CDD" id="cd01610">
    <property type="entry name" value="PAP2_like"/>
    <property type="match status" value="1"/>
</dbReference>
<organism evidence="9 10">
    <name type="scientific">Anaerosalibacter massiliensis</name>
    <dbReference type="NCBI Taxonomy" id="1347392"/>
    <lineage>
        <taxon>Bacteria</taxon>
        <taxon>Bacillati</taxon>
        <taxon>Bacillota</taxon>
        <taxon>Tissierellia</taxon>
        <taxon>Tissierellales</taxon>
        <taxon>Sporanaerobacteraceae</taxon>
        <taxon>Anaerosalibacter</taxon>
    </lineage>
</organism>
<keyword evidence="2" id="KW-1003">Cell membrane</keyword>
<dbReference type="SUPFAM" id="SSF48317">
    <property type="entry name" value="Acid phosphatase/Vanadium-dependent haloperoxidase"/>
    <property type="match status" value="1"/>
</dbReference>
<evidence type="ECO:0000259" key="8">
    <source>
        <dbReference type="SMART" id="SM00014"/>
    </source>
</evidence>
<keyword evidence="3 7" id="KW-0812">Transmembrane</keyword>
<feature type="transmembrane region" description="Helical" evidence="7">
    <location>
        <begin position="126"/>
        <end position="149"/>
    </location>
</feature>
<evidence type="ECO:0000313" key="10">
    <source>
        <dbReference type="Proteomes" id="UP001142078"/>
    </source>
</evidence>
<keyword evidence="4" id="KW-0378">Hydrolase</keyword>
<dbReference type="SMART" id="SM00014">
    <property type="entry name" value="acidPPc"/>
    <property type="match status" value="1"/>
</dbReference>
<dbReference type="EMBL" id="JANJZL010000002">
    <property type="protein sequence ID" value="MCR2043244.1"/>
    <property type="molecule type" value="Genomic_DNA"/>
</dbReference>
<dbReference type="Proteomes" id="UP001142078">
    <property type="component" value="Unassembled WGS sequence"/>
</dbReference>
<name>A0A9X2S4G4_9FIRM</name>
<feature type="transmembrane region" description="Helical" evidence="7">
    <location>
        <begin position="155"/>
        <end position="175"/>
    </location>
</feature>
<dbReference type="AlphaFoldDB" id="A0A9X2S4G4"/>
<evidence type="ECO:0000256" key="4">
    <source>
        <dbReference type="ARBA" id="ARBA00022801"/>
    </source>
</evidence>
<sequence length="187" mass="21114">MKRHRKTNSFDRKILNWFNSTIKSSFLDKFMYMATDLGSGIFNTILLIILILFGNGKLRFVAVEAAISISISQIIVQILKRSLGRERPYKVLQNINTFGLNLKDYSFPSGHTTAGFSMATIFALNYSYLIIPVIVLAFIIGISRMYLGVHYPTDVVGGIIVGIVPALFVHFKLLIHIEKILVFLELI</sequence>
<reference evidence="9" key="1">
    <citation type="submission" date="2022-07" db="EMBL/GenBank/DDBJ databases">
        <title>Enhanced cultured diversity of the mouse gut microbiota enables custom-made synthetic communities.</title>
        <authorList>
            <person name="Afrizal A."/>
        </authorList>
    </citation>
    <scope>NUCLEOTIDE SEQUENCE</scope>
    <source>
        <strain evidence="9">DSM 29482</strain>
    </source>
</reference>
<keyword evidence="5 7" id="KW-1133">Transmembrane helix</keyword>
<dbReference type="GO" id="GO:0005886">
    <property type="term" value="C:plasma membrane"/>
    <property type="evidence" value="ECO:0007669"/>
    <property type="project" value="UniProtKB-SubCell"/>
</dbReference>
<comment type="subcellular location">
    <subcellularLocation>
        <location evidence="1">Cell membrane</location>
        <topology evidence="1">Multi-pass membrane protein</topology>
    </subcellularLocation>
</comment>